<evidence type="ECO:0000256" key="1">
    <source>
        <dbReference type="SAM" id="MobiDB-lite"/>
    </source>
</evidence>
<reference evidence="2" key="1">
    <citation type="submission" date="2020-02" db="EMBL/GenBank/DDBJ databases">
        <authorList>
            <person name="Scholz U."/>
            <person name="Mascher M."/>
            <person name="Fiebig A."/>
        </authorList>
    </citation>
    <scope>NUCLEOTIDE SEQUENCE</scope>
</reference>
<gene>
    <name evidence="2" type="ORF">SI8410_17020812</name>
</gene>
<dbReference type="Proteomes" id="UP000663760">
    <property type="component" value="Chromosome 17"/>
</dbReference>
<name>A0A7I8LLJ9_SPIIN</name>
<organism evidence="2 3">
    <name type="scientific">Spirodela intermedia</name>
    <name type="common">Intermediate duckweed</name>
    <dbReference type="NCBI Taxonomy" id="51605"/>
    <lineage>
        <taxon>Eukaryota</taxon>
        <taxon>Viridiplantae</taxon>
        <taxon>Streptophyta</taxon>
        <taxon>Embryophyta</taxon>
        <taxon>Tracheophyta</taxon>
        <taxon>Spermatophyta</taxon>
        <taxon>Magnoliopsida</taxon>
        <taxon>Liliopsida</taxon>
        <taxon>Araceae</taxon>
        <taxon>Lemnoideae</taxon>
        <taxon>Spirodela</taxon>
    </lineage>
</organism>
<evidence type="ECO:0000313" key="3">
    <source>
        <dbReference type="Proteomes" id="UP000663760"/>
    </source>
</evidence>
<proteinExistence type="predicted"/>
<protein>
    <submittedName>
        <fullName evidence="2">Uncharacterized protein</fullName>
    </submittedName>
</protein>
<dbReference type="EMBL" id="LR746280">
    <property type="protein sequence ID" value="CAA7410134.1"/>
    <property type="molecule type" value="Genomic_DNA"/>
</dbReference>
<keyword evidence="3" id="KW-1185">Reference proteome</keyword>
<evidence type="ECO:0000313" key="2">
    <source>
        <dbReference type="EMBL" id="CAA7410134.1"/>
    </source>
</evidence>
<feature type="region of interest" description="Disordered" evidence="1">
    <location>
        <begin position="1"/>
        <end position="25"/>
    </location>
</feature>
<accession>A0A7I8LLJ9</accession>
<dbReference type="AlphaFoldDB" id="A0A7I8LLJ9"/>
<sequence>MERTGGSGGELPRRRGAALKVQISG</sequence>